<evidence type="ECO:0000313" key="3">
    <source>
        <dbReference type="Proteomes" id="UP001183410"/>
    </source>
</evidence>
<accession>A0ABU2JZE4</accession>
<sequence length="289" mass="31459">MFHQAPARRLRRALLGVAALASTVTLLAGPETASGAPSSAAPMVAAGYCGDPTTPAGIEGNQGIPTENQQKFQALVTKERQYLVDVRPTNVKSVPFLKNRTGLPKPQEVKAKTINALDVQLGAQAGITEADQGKVGYFKPVMPEGPSSDPLTKRFQQRDDEFSYLAGDMQRLVASGEFRVTHGVVERQDPAGGGFKPLVGDHDVFDIRNLQSQEVSMPEHDALIQEMRAGDMAVMHGAHMYWITKNAHEEEMKQQIIQAHSAPNGEKLVRFIPNAQPRLVFAAEPLWCA</sequence>
<name>A0ABU2JZE4_9ACTN</name>
<feature type="signal peptide" evidence="1">
    <location>
        <begin position="1"/>
        <end position="28"/>
    </location>
</feature>
<evidence type="ECO:0000256" key="1">
    <source>
        <dbReference type="SAM" id="SignalP"/>
    </source>
</evidence>
<proteinExistence type="predicted"/>
<comment type="caution">
    <text evidence="2">The sequence shown here is derived from an EMBL/GenBank/DDBJ whole genome shotgun (WGS) entry which is preliminary data.</text>
</comment>
<keyword evidence="3" id="KW-1185">Reference proteome</keyword>
<protein>
    <submittedName>
        <fullName evidence="2">Uncharacterized protein</fullName>
    </submittedName>
</protein>
<dbReference type="InterPro" id="IPR006311">
    <property type="entry name" value="TAT_signal"/>
</dbReference>
<reference evidence="3" key="1">
    <citation type="submission" date="2023-07" db="EMBL/GenBank/DDBJ databases">
        <title>30 novel species of actinomycetes from the DSMZ collection.</title>
        <authorList>
            <person name="Nouioui I."/>
        </authorList>
    </citation>
    <scope>NUCLEOTIDE SEQUENCE [LARGE SCALE GENOMIC DNA]</scope>
    <source>
        <strain evidence="3">DSM 44915</strain>
    </source>
</reference>
<gene>
    <name evidence="2" type="ORF">RM844_28420</name>
</gene>
<feature type="chain" id="PRO_5046039463" evidence="1">
    <location>
        <begin position="29"/>
        <end position="289"/>
    </location>
</feature>
<dbReference type="RefSeq" id="WP_311670281.1">
    <property type="nucleotide sequence ID" value="NZ_JAVREO010000024.1"/>
</dbReference>
<organism evidence="2 3">
    <name type="scientific">Streptomyces chisholmiae</name>
    <dbReference type="NCBI Taxonomy" id="3075540"/>
    <lineage>
        <taxon>Bacteria</taxon>
        <taxon>Bacillati</taxon>
        <taxon>Actinomycetota</taxon>
        <taxon>Actinomycetes</taxon>
        <taxon>Kitasatosporales</taxon>
        <taxon>Streptomycetaceae</taxon>
        <taxon>Streptomyces</taxon>
    </lineage>
</organism>
<dbReference type="Proteomes" id="UP001183410">
    <property type="component" value="Unassembled WGS sequence"/>
</dbReference>
<dbReference type="PROSITE" id="PS51318">
    <property type="entry name" value="TAT"/>
    <property type="match status" value="1"/>
</dbReference>
<dbReference type="EMBL" id="JAVREO010000024">
    <property type="protein sequence ID" value="MDT0270202.1"/>
    <property type="molecule type" value="Genomic_DNA"/>
</dbReference>
<evidence type="ECO:0000313" key="2">
    <source>
        <dbReference type="EMBL" id="MDT0270202.1"/>
    </source>
</evidence>
<keyword evidence="1" id="KW-0732">Signal</keyword>